<evidence type="ECO:0000256" key="3">
    <source>
        <dbReference type="ARBA" id="ARBA00023098"/>
    </source>
</evidence>
<gene>
    <name evidence="6" type="ORF">NDU88_001842</name>
</gene>
<dbReference type="FunFam" id="3.40.50.1820:FF:000062">
    <property type="entry name" value="Platelet-activating factor acetylhydrolase"/>
    <property type="match status" value="1"/>
</dbReference>
<keyword evidence="3 4" id="KW-0443">Lipid metabolism</keyword>
<evidence type="ECO:0000313" key="7">
    <source>
        <dbReference type="Proteomes" id="UP001066276"/>
    </source>
</evidence>
<dbReference type="InterPro" id="IPR029058">
    <property type="entry name" value="AB_hydrolase_fold"/>
</dbReference>
<evidence type="ECO:0000313" key="6">
    <source>
        <dbReference type="EMBL" id="KAJ1176568.1"/>
    </source>
</evidence>
<comment type="catalytic activity">
    <reaction evidence="4">
        <text>a 1-O-alkyl-2-acetyl-sn-glycero-3-phosphocholine + H2O = a 1-O-alkyl-sn-glycero-3-phosphocholine + acetate + H(+)</text>
        <dbReference type="Rhea" id="RHEA:17777"/>
        <dbReference type="ChEBI" id="CHEBI:15377"/>
        <dbReference type="ChEBI" id="CHEBI:15378"/>
        <dbReference type="ChEBI" id="CHEBI:30089"/>
        <dbReference type="ChEBI" id="CHEBI:30909"/>
        <dbReference type="ChEBI" id="CHEBI:36707"/>
        <dbReference type="EC" id="3.1.1.47"/>
    </reaction>
</comment>
<comment type="caution">
    <text evidence="6">The sequence shown here is derived from an EMBL/GenBank/DDBJ whole genome shotgun (WGS) entry which is preliminary data.</text>
</comment>
<sequence length="387" mass="42738">MGAVQSLWLPSGKGPHQVGCTDVMVGHSRKGTFFRLYYPCLPTSVSESPLWIPRYEYCCGLAEYANLSSKWYAPLLNYAFGSYKVPVSWNGPLLARDSKYPLLIFSHGLGAIRTVYSAVCMEMASQGFLVAAVEHRDGSASATYFYPATTGGAPKGAAQEEWIPFQKLQPGKKEFHLRNPQLHQRANECLRALQLLAEINSGTSVVNILQPSLDLSVLKEMVDLSKVAVMGHSFGAATALLALVKEPRFRCAVALDAWMFPLEHDLYPKVKKPALFINTEKFQTAESVTKMRRLGSNNNRTKIMTILGSVHQSQTDFTFLSGRLLSKIFETRGTIDPYLGLQITNTAALAFLQEHLGLQEGAHQWTDVVDGFAGHVVFGDPFLQSSL</sequence>
<dbReference type="PANTHER" id="PTHR10272">
    <property type="entry name" value="PLATELET-ACTIVATING FACTOR ACETYLHYDROLASE"/>
    <property type="match status" value="1"/>
</dbReference>
<dbReference type="EC" id="3.1.1.47" evidence="4"/>
<dbReference type="PIRSF" id="PIRSF018169">
    <property type="entry name" value="PAF_acetylhydrolase"/>
    <property type="match status" value="1"/>
</dbReference>
<name>A0AAV7TIZ0_PLEWA</name>
<evidence type="ECO:0000256" key="1">
    <source>
        <dbReference type="ARBA" id="ARBA00022801"/>
    </source>
</evidence>
<evidence type="ECO:0000256" key="5">
    <source>
        <dbReference type="PIRSR" id="PIRSR018169-1"/>
    </source>
</evidence>
<reference evidence="6" key="1">
    <citation type="journal article" date="2022" name="bioRxiv">
        <title>Sequencing and chromosome-scale assembly of the giantPleurodeles waltlgenome.</title>
        <authorList>
            <person name="Brown T."/>
            <person name="Elewa A."/>
            <person name="Iarovenko S."/>
            <person name="Subramanian E."/>
            <person name="Araus A.J."/>
            <person name="Petzold A."/>
            <person name="Susuki M."/>
            <person name="Suzuki K.-i.T."/>
            <person name="Hayashi T."/>
            <person name="Toyoda A."/>
            <person name="Oliveira C."/>
            <person name="Osipova E."/>
            <person name="Leigh N.D."/>
            <person name="Simon A."/>
            <person name="Yun M.H."/>
        </authorList>
    </citation>
    <scope>NUCLEOTIDE SEQUENCE</scope>
    <source>
        <strain evidence="6">20211129_DDA</strain>
        <tissue evidence="6">Liver</tissue>
    </source>
</reference>
<dbReference type="Gene3D" id="3.40.50.1820">
    <property type="entry name" value="alpha/beta hydrolase"/>
    <property type="match status" value="1"/>
</dbReference>
<evidence type="ECO:0000256" key="2">
    <source>
        <dbReference type="ARBA" id="ARBA00022963"/>
    </source>
</evidence>
<dbReference type="SUPFAM" id="SSF53474">
    <property type="entry name" value="alpha/beta-Hydrolases"/>
    <property type="match status" value="1"/>
</dbReference>
<dbReference type="AlphaFoldDB" id="A0AAV7TIZ0"/>
<dbReference type="PANTHER" id="PTHR10272:SF6">
    <property type="entry name" value="PLATELET-ACTIVATING FACTOR ACETYLHYDROLASE 2, CYTOPLASMIC"/>
    <property type="match status" value="1"/>
</dbReference>
<feature type="active site" description="Nucleophile" evidence="5">
    <location>
        <position position="233"/>
    </location>
</feature>
<proteinExistence type="predicted"/>
<dbReference type="InterPro" id="IPR016715">
    <property type="entry name" value="PAF_acetylhydro_eukaryote"/>
</dbReference>
<keyword evidence="7" id="KW-1185">Reference proteome</keyword>
<dbReference type="GO" id="GO:0016042">
    <property type="term" value="P:lipid catabolic process"/>
    <property type="evidence" value="ECO:0007669"/>
    <property type="project" value="UniProtKB-KW"/>
</dbReference>
<keyword evidence="2 4" id="KW-0442">Lipid degradation</keyword>
<protein>
    <recommendedName>
        <fullName evidence="4">Platelet-activating factor acetylhydrolase</fullName>
        <ecNumber evidence="4">3.1.1.47</ecNumber>
    </recommendedName>
</protein>
<keyword evidence="1 4" id="KW-0378">Hydrolase</keyword>
<evidence type="ECO:0000256" key="4">
    <source>
        <dbReference type="PIRNR" id="PIRNR018169"/>
    </source>
</evidence>
<organism evidence="6 7">
    <name type="scientific">Pleurodeles waltl</name>
    <name type="common">Iberian ribbed newt</name>
    <dbReference type="NCBI Taxonomy" id="8319"/>
    <lineage>
        <taxon>Eukaryota</taxon>
        <taxon>Metazoa</taxon>
        <taxon>Chordata</taxon>
        <taxon>Craniata</taxon>
        <taxon>Vertebrata</taxon>
        <taxon>Euteleostomi</taxon>
        <taxon>Amphibia</taxon>
        <taxon>Batrachia</taxon>
        <taxon>Caudata</taxon>
        <taxon>Salamandroidea</taxon>
        <taxon>Salamandridae</taxon>
        <taxon>Pleurodelinae</taxon>
        <taxon>Pleurodeles</taxon>
    </lineage>
</organism>
<accession>A0AAV7TIZ0</accession>
<dbReference type="Proteomes" id="UP001066276">
    <property type="component" value="Chromosome 3_2"/>
</dbReference>
<feature type="active site" description="Charge relay system" evidence="5">
    <location>
        <position position="256"/>
    </location>
</feature>
<feature type="active site" description="Charge relay system" evidence="5">
    <location>
        <position position="311"/>
    </location>
</feature>
<dbReference type="Pfam" id="PF03403">
    <property type="entry name" value="PAF-AH_p_II"/>
    <property type="match status" value="1"/>
</dbReference>
<dbReference type="GO" id="GO:0003847">
    <property type="term" value="F:1-alkyl-2-acetylglycerophosphocholine esterase activity"/>
    <property type="evidence" value="ECO:0007669"/>
    <property type="project" value="UniProtKB-UniRule"/>
</dbReference>
<dbReference type="EMBL" id="JANPWB010000006">
    <property type="protein sequence ID" value="KAJ1176568.1"/>
    <property type="molecule type" value="Genomic_DNA"/>
</dbReference>